<keyword evidence="3" id="KW-1185">Reference proteome</keyword>
<keyword evidence="1" id="KW-0812">Transmembrane</keyword>
<proteinExistence type="predicted"/>
<sequence>MFHIIICRIERHYYIGKERVDAIKKEFLLYVNGGVNLSNKVIYINVTLKLRRIFDIIFYISILLYGNMLILYYGKLNISLIPKIAIILSFLLMMFILSMTMETLFTTSDPVNKINVTQYRIIFLLRVVEIVITFCFAVAINNVKERILIYNLIIFAISGVIIALHNMIINRYKNMSEEIIEEMISVYCSPDERKIDVEALYKRFIHFFIYCILLIFVYKYTLWRWETTLIFLALNIAVLKRFFWAGCKELYYKHVGYFLCICLFSSIGIILMKLVYDQVIMLLIFKNRDEQELWMVFMLFYLPLLRLGKDVDKRRKKISYVWKK</sequence>
<evidence type="ECO:0000313" key="2">
    <source>
        <dbReference type="EMBL" id="AEV69963.1"/>
    </source>
</evidence>
<dbReference type="Proteomes" id="UP000005435">
    <property type="component" value="Chromosome"/>
</dbReference>
<keyword evidence="1" id="KW-0472">Membrane</keyword>
<evidence type="ECO:0000256" key="1">
    <source>
        <dbReference type="SAM" id="Phobius"/>
    </source>
</evidence>
<organism evidence="2 3">
    <name type="scientific">Acetivibrio clariflavus (strain DSM 19732 / NBRC 101661 / EBR45)</name>
    <name type="common">Clostridium clariflavum</name>
    <dbReference type="NCBI Taxonomy" id="720554"/>
    <lineage>
        <taxon>Bacteria</taxon>
        <taxon>Bacillati</taxon>
        <taxon>Bacillota</taxon>
        <taxon>Clostridia</taxon>
        <taxon>Eubacteriales</taxon>
        <taxon>Oscillospiraceae</taxon>
        <taxon>Acetivibrio</taxon>
    </lineage>
</organism>
<evidence type="ECO:0000313" key="3">
    <source>
        <dbReference type="Proteomes" id="UP000005435"/>
    </source>
</evidence>
<feature type="transmembrane region" description="Helical" evidence="1">
    <location>
        <begin position="80"/>
        <end position="100"/>
    </location>
</feature>
<dbReference type="EMBL" id="CP003065">
    <property type="protein sequence ID" value="AEV69963.1"/>
    <property type="molecule type" value="Genomic_DNA"/>
</dbReference>
<gene>
    <name evidence="2" type="ordered locus">Clocl_3481</name>
</gene>
<keyword evidence="1" id="KW-1133">Transmembrane helix</keyword>
<reference evidence="2 3" key="2">
    <citation type="journal article" date="2012" name="Stand. Genomic Sci.">
        <title>Complete Genome Sequence of Clostridium clariflavum DSM 19732.</title>
        <authorList>
            <person name="Izquierdo J.A."/>
            <person name="Goodwin L."/>
            <person name="Davenport K.W."/>
            <person name="Teshima H."/>
            <person name="Bruce D."/>
            <person name="Detter C."/>
            <person name="Tapia R."/>
            <person name="Han S."/>
            <person name="Land M."/>
            <person name="Hauser L."/>
            <person name="Jeffries C.D."/>
            <person name="Han J."/>
            <person name="Pitluck S."/>
            <person name="Nolan M."/>
            <person name="Chen A."/>
            <person name="Huntemann M."/>
            <person name="Mavromatis K."/>
            <person name="Mikhailova N."/>
            <person name="Liolios K."/>
            <person name="Woyke T."/>
            <person name="Lynd L.R."/>
        </authorList>
    </citation>
    <scope>NUCLEOTIDE SEQUENCE [LARGE SCALE GENOMIC DNA]</scope>
    <source>
        <strain evidence="3">DSM 19732 / NBRC 101661 / EBR45</strain>
    </source>
</reference>
<dbReference type="KEGG" id="ccl:Clocl_3481"/>
<feature type="transmembrane region" description="Helical" evidence="1">
    <location>
        <begin position="147"/>
        <end position="169"/>
    </location>
</feature>
<feature type="transmembrane region" description="Helical" evidence="1">
    <location>
        <begin position="121"/>
        <end position="141"/>
    </location>
</feature>
<feature type="transmembrane region" description="Helical" evidence="1">
    <location>
        <begin position="291"/>
        <end position="308"/>
    </location>
</feature>
<reference evidence="3" key="1">
    <citation type="submission" date="2011-12" db="EMBL/GenBank/DDBJ databases">
        <title>Complete sequence of Clostridium clariflavum DSM 19732.</title>
        <authorList>
            <consortium name="US DOE Joint Genome Institute"/>
            <person name="Lucas S."/>
            <person name="Han J."/>
            <person name="Lapidus A."/>
            <person name="Cheng J.-F."/>
            <person name="Goodwin L."/>
            <person name="Pitluck S."/>
            <person name="Peters L."/>
            <person name="Teshima H."/>
            <person name="Detter J.C."/>
            <person name="Han C."/>
            <person name="Tapia R."/>
            <person name="Land M."/>
            <person name="Hauser L."/>
            <person name="Kyrpides N."/>
            <person name="Ivanova N."/>
            <person name="Pagani I."/>
            <person name="Kitzmiller T."/>
            <person name="Lynd L."/>
            <person name="Izquierdo J."/>
            <person name="Woyke T."/>
        </authorList>
    </citation>
    <scope>NUCLEOTIDE SEQUENCE [LARGE SCALE GENOMIC DNA]</scope>
    <source>
        <strain evidence="3">DSM 19732 / NBRC 101661 / EBR45</strain>
    </source>
</reference>
<name>G8LY31_ACECE</name>
<feature type="transmembrane region" description="Helical" evidence="1">
    <location>
        <begin position="227"/>
        <end position="243"/>
    </location>
</feature>
<feature type="transmembrane region" description="Helical" evidence="1">
    <location>
        <begin position="255"/>
        <end position="276"/>
    </location>
</feature>
<dbReference type="HOGENOM" id="CLU_074307_0_0_9"/>
<dbReference type="AlphaFoldDB" id="G8LY31"/>
<feature type="transmembrane region" description="Helical" evidence="1">
    <location>
        <begin position="204"/>
        <end position="221"/>
    </location>
</feature>
<accession>G8LY31</accession>
<protein>
    <submittedName>
        <fullName evidence="2">Uncharacterized protein</fullName>
    </submittedName>
</protein>
<feature type="transmembrane region" description="Helical" evidence="1">
    <location>
        <begin position="56"/>
        <end position="74"/>
    </location>
</feature>